<keyword evidence="6" id="KW-1185">Reference proteome</keyword>
<keyword evidence="1" id="KW-0813">Transport</keyword>
<reference evidence="5" key="1">
    <citation type="submission" date="2022-09" db="EMBL/GenBank/DDBJ databases">
        <title>Actin cytoskeleton and complex cell architecture in an #Asgard archaeon.</title>
        <authorList>
            <person name="Ponce Toledo R.I."/>
            <person name="Schleper C."/>
            <person name="Rodrigues Oliveira T."/>
            <person name="Wollweber F."/>
            <person name="Xu J."/>
            <person name="Rittmann S."/>
            <person name="Klingl A."/>
            <person name="Pilhofer M."/>
        </authorList>
    </citation>
    <scope>NUCLEOTIDE SEQUENCE</scope>
    <source>
        <strain evidence="5">B-35</strain>
    </source>
</reference>
<dbReference type="PANTHER" id="PTHR24220">
    <property type="entry name" value="IMPORT ATP-BINDING PROTEIN"/>
    <property type="match status" value="1"/>
</dbReference>
<proteinExistence type="predicted"/>
<evidence type="ECO:0000259" key="4">
    <source>
        <dbReference type="PROSITE" id="PS50893"/>
    </source>
</evidence>
<dbReference type="Proteomes" id="UP001208689">
    <property type="component" value="Chromosome"/>
</dbReference>
<organism evidence="5 6">
    <name type="scientific">Candidatus Lokiarchaeum ossiferum</name>
    <dbReference type="NCBI Taxonomy" id="2951803"/>
    <lineage>
        <taxon>Archaea</taxon>
        <taxon>Promethearchaeati</taxon>
        <taxon>Promethearchaeota</taxon>
        <taxon>Promethearchaeia</taxon>
        <taxon>Promethearchaeales</taxon>
        <taxon>Promethearchaeaceae</taxon>
        <taxon>Candidatus Lokiarchaeum</taxon>
    </lineage>
</organism>
<dbReference type="Pfam" id="PF00005">
    <property type="entry name" value="ABC_tran"/>
    <property type="match status" value="1"/>
</dbReference>
<evidence type="ECO:0000256" key="1">
    <source>
        <dbReference type="ARBA" id="ARBA00022448"/>
    </source>
</evidence>
<dbReference type="SUPFAM" id="SSF52540">
    <property type="entry name" value="P-loop containing nucleoside triphosphate hydrolases"/>
    <property type="match status" value="1"/>
</dbReference>
<evidence type="ECO:0000313" key="6">
    <source>
        <dbReference type="Proteomes" id="UP001208689"/>
    </source>
</evidence>
<dbReference type="InterPro" id="IPR027417">
    <property type="entry name" value="P-loop_NTPase"/>
</dbReference>
<dbReference type="InterPro" id="IPR017911">
    <property type="entry name" value="MacB-like_ATP-bd"/>
</dbReference>
<evidence type="ECO:0000313" key="5">
    <source>
        <dbReference type="EMBL" id="UYP44390.1"/>
    </source>
</evidence>
<gene>
    <name evidence="5" type="ORF">NEF87_000675</name>
</gene>
<evidence type="ECO:0000256" key="2">
    <source>
        <dbReference type="ARBA" id="ARBA00022741"/>
    </source>
</evidence>
<dbReference type="EMBL" id="CP104013">
    <property type="protein sequence ID" value="UYP44390.1"/>
    <property type="molecule type" value="Genomic_DNA"/>
</dbReference>
<dbReference type="SMART" id="SM00382">
    <property type="entry name" value="AAA"/>
    <property type="match status" value="1"/>
</dbReference>
<protein>
    <submittedName>
        <fullName evidence="5">ABC transporter ATP-binding protein</fullName>
    </submittedName>
</protein>
<dbReference type="InterPro" id="IPR003439">
    <property type="entry name" value="ABC_transporter-like_ATP-bd"/>
</dbReference>
<dbReference type="Gene3D" id="3.40.50.300">
    <property type="entry name" value="P-loop containing nucleotide triphosphate hydrolases"/>
    <property type="match status" value="1"/>
</dbReference>
<name>A0ABY6HLY2_9ARCH</name>
<dbReference type="GO" id="GO:0005524">
    <property type="term" value="F:ATP binding"/>
    <property type="evidence" value="ECO:0007669"/>
    <property type="project" value="UniProtKB-KW"/>
</dbReference>
<dbReference type="CDD" id="cd03255">
    <property type="entry name" value="ABC_MJ0796_LolCDE_FtsE"/>
    <property type="match status" value="1"/>
</dbReference>
<dbReference type="InterPro" id="IPR015854">
    <property type="entry name" value="ABC_transpr_LolD-like"/>
</dbReference>
<dbReference type="InterPro" id="IPR003593">
    <property type="entry name" value="AAA+_ATPase"/>
</dbReference>
<accession>A0ABY6HLY2</accession>
<feature type="domain" description="ABC transporter" evidence="4">
    <location>
        <begin position="9"/>
        <end position="231"/>
    </location>
</feature>
<sequence>MSDLSQTIIKLSNIQKSYFTSSESLQVLKGVNLEIQRNDIISIMGPSGSGKSTLLNVIGLLDQFDSGTYEISGLDVSQLTKQQMQEIRLAKIGFIFQTFNLIQTLNVRQNIELPMALLHKDQEEQKKKSTDLLKQVQLESKADKFPHHLSIGEQQRVAIARALVNDPTLILCDEPTGNLDAQTTEIILNYLLKLRKEYNATILIVTHNPEVEKICDHKFVLKNGKLKEKAP</sequence>
<evidence type="ECO:0000256" key="3">
    <source>
        <dbReference type="ARBA" id="ARBA00022840"/>
    </source>
</evidence>
<keyword evidence="2" id="KW-0547">Nucleotide-binding</keyword>
<dbReference type="PROSITE" id="PS50893">
    <property type="entry name" value="ABC_TRANSPORTER_2"/>
    <property type="match status" value="1"/>
</dbReference>
<keyword evidence="3 5" id="KW-0067">ATP-binding</keyword>